<keyword evidence="1" id="KW-1133">Transmembrane helix</keyword>
<accession>J9W5W1</accession>
<evidence type="ECO:0000256" key="1">
    <source>
        <dbReference type="SAM" id="Phobius"/>
    </source>
</evidence>
<feature type="transmembrane region" description="Helical" evidence="1">
    <location>
        <begin position="7"/>
        <end position="27"/>
    </location>
</feature>
<dbReference type="AlphaFoldDB" id="J9W5W1"/>
<evidence type="ECO:0000313" key="2">
    <source>
        <dbReference type="EMBL" id="AFR99650.1"/>
    </source>
</evidence>
<dbReference type="EMBL" id="CP003043">
    <property type="protein sequence ID" value="AFR99650.1"/>
    <property type="molecule type" value="Genomic_DNA"/>
</dbReference>
<organism evidence="2 3">
    <name type="scientific">Lentilactobacillus buchneri subsp. silagei CD034</name>
    <dbReference type="NCBI Taxonomy" id="1071400"/>
    <lineage>
        <taxon>Bacteria</taxon>
        <taxon>Bacillati</taxon>
        <taxon>Bacillota</taxon>
        <taxon>Bacilli</taxon>
        <taxon>Lactobacillales</taxon>
        <taxon>Lactobacillaceae</taxon>
        <taxon>Lentilactobacillus</taxon>
        <taxon>Lentilactobacillus buchneri subsp. silagei</taxon>
    </lineage>
</organism>
<proteinExistence type="predicted"/>
<dbReference type="HOGENOM" id="CLU_1978672_0_0_9"/>
<dbReference type="eggNOG" id="ENOG5030AW3">
    <property type="taxonomic scope" value="Bacteria"/>
</dbReference>
<dbReference type="Proteomes" id="UP000007332">
    <property type="component" value="Chromosome"/>
</dbReference>
<dbReference type="KEGG" id="lbn:LBUCD034_0553"/>
<name>J9W5W1_LENBU</name>
<evidence type="ECO:0008006" key="4">
    <source>
        <dbReference type="Google" id="ProtNLM"/>
    </source>
</evidence>
<gene>
    <name evidence="2" type="ORF">LBUCD034_0553</name>
</gene>
<keyword evidence="1" id="KW-0812">Transmembrane</keyword>
<protein>
    <recommendedName>
        <fullName evidence="4">DUF3139 domain-containing protein</fullName>
    </recommendedName>
</protein>
<evidence type="ECO:0000313" key="3">
    <source>
        <dbReference type="Proteomes" id="UP000007332"/>
    </source>
</evidence>
<keyword evidence="1" id="KW-0472">Membrane</keyword>
<keyword evidence="3" id="KW-1185">Reference proteome</keyword>
<sequence>MNRIKKILIITTSLVLLVGSYFLWTMVTFDEHAESYIQRDLNKNIRDHQYHKLRKMSNSAAYEWLRKANHVKLTFATDNQGSGNLYYYAARINHQYNFFVTFKVKSFIPSRFTLTRITYYPNYHPR</sequence>
<reference evidence="2 3" key="1">
    <citation type="journal article" date="2012" name="J. Biotechnol.">
        <title>Insights into the completely annotated genome of Lactobacillus buchneri CD034, a strain isolated from stable grass silage.</title>
        <authorList>
            <person name="Heinl S."/>
            <person name="Wibberg D."/>
            <person name="Eikmeyer F."/>
            <person name="Szczepanowski R."/>
            <person name="Blom J."/>
            <person name="Linke B."/>
            <person name="Goesmann A."/>
            <person name="Grabherr R."/>
            <person name="Schwab H."/>
            <person name="Puhler A."/>
            <person name="Schluter A."/>
        </authorList>
    </citation>
    <scope>NUCLEOTIDE SEQUENCE [LARGE SCALE GENOMIC DNA]</scope>
    <source>
        <strain evidence="2 3">CD034</strain>
    </source>
</reference>